<keyword evidence="3" id="KW-1185">Reference proteome</keyword>
<feature type="region of interest" description="Disordered" evidence="1">
    <location>
        <begin position="100"/>
        <end position="162"/>
    </location>
</feature>
<name>A0ABR4ISY7_9EURO</name>
<reference evidence="2 3" key="1">
    <citation type="submission" date="2024-07" db="EMBL/GenBank/DDBJ databases">
        <title>Section-level genome sequencing and comparative genomics of Aspergillus sections Usti and Cavernicolus.</title>
        <authorList>
            <consortium name="Lawrence Berkeley National Laboratory"/>
            <person name="Nybo J.L."/>
            <person name="Vesth T.C."/>
            <person name="Theobald S."/>
            <person name="Frisvad J.C."/>
            <person name="Larsen T.O."/>
            <person name="Kjaerboelling I."/>
            <person name="Rothschild-Mancinelli K."/>
            <person name="Lyhne E.K."/>
            <person name="Kogle M.E."/>
            <person name="Barry K."/>
            <person name="Clum A."/>
            <person name="Na H."/>
            <person name="Ledsgaard L."/>
            <person name="Lin J."/>
            <person name="Lipzen A."/>
            <person name="Kuo A."/>
            <person name="Riley R."/>
            <person name="Mondo S."/>
            <person name="Labutti K."/>
            <person name="Haridas S."/>
            <person name="Pangalinan J."/>
            <person name="Salamov A.A."/>
            <person name="Simmons B.A."/>
            <person name="Magnuson J.K."/>
            <person name="Chen J."/>
            <person name="Drula E."/>
            <person name="Henrissat B."/>
            <person name="Wiebenga A."/>
            <person name="Lubbers R.J."/>
            <person name="Gomes A.C."/>
            <person name="Makela M.R."/>
            <person name="Stajich J."/>
            <person name="Grigoriev I.V."/>
            <person name="Mortensen U.H."/>
            <person name="De Vries R.P."/>
            <person name="Baker S.E."/>
            <person name="Andersen M.R."/>
        </authorList>
    </citation>
    <scope>NUCLEOTIDE SEQUENCE [LARGE SCALE GENOMIC DNA]</scope>
    <source>
        <strain evidence="2 3">CBS 123904</strain>
    </source>
</reference>
<organism evidence="2 3">
    <name type="scientific">Aspergillus pseudoustus</name>
    <dbReference type="NCBI Taxonomy" id="1810923"/>
    <lineage>
        <taxon>Eukaryota</taxon>
        <taxon>Fungi</taxon>
        <taxon>Dikarya</taxon>
        <taxon>Ascomycota</taxon>
        <taxon>Pezizomycotina</taxon>
        <taxon>Eurotiomycetes</taxon>
        <taxon>Eurotiomycetidae</taxon>
        <taxon>Eurotiales</taxon>
        <taxon>Aspergillaceae</taxon>
        <taxon>Aspergillus</taxon>
        <taxon>Aspergillus subgen. Nidulantes</taxon>
    </lineage>
</organism>
<feature type="compositionally biased region" description="Basic and acidic residues" evidence="1">
    <location>
        <begin position="106"/>
        <end position="116"/>
    </location>
</feature>
<dbReference type="EMBL" id="JBFXLU010000299">
    <property type="protein sequence ID" value="KAL2830702.1"/>
    <property type="molecule type" value="Genomic_DNA"/>
</dbReference>
<dbReference type="InterPro" id="IPR038966">
    <property type="entry name" value="TMA17"/>
</dbReference>
<dbReference type="Proteomes" id="UP001610446">
    <property type="component" value="Unassembled WGS sequence"/>
</dbReference>
<evidence type="ECO:0000256" key="1">
    <source>
        <dbReference type="SAM" id="MobiDB-lite"/>
    </source>
</evidence>
<proteinExistence type="predicted"/>
<protein>
    <submittedName>
        <fullName evidence="2">Uncharacterized protein</fullName>
    </submittedName>
</protein>
<dbReference type="PANTHER" id="PTHR40422">
    <property type="entry name" value="TRANSLATION MACHINERY-ASSOCIATED PROTEIN 17"/>
    <property type="match status" value="1"/>
</dbReference>
<feature type="compositionally biased region" description="Polar residues" evidence="1">
    <location>
        <begin position="120"/>
        <end position="145"/>
    </location>
</feature>
<sequence>MSSESLPITPAAFAEAIKELTLPVLYAKVAELRNSIAHLQRSDAELRTFIAESCETEADKRELEGYIAENEGVKESMDVRIALCKAEVEQRGQIWIELDEIIGNETKSEEEGRQVRSAESGFTSANQTGPAVNGTGNTGASSEGGRSTAEDDDDDGNDGVYL</sequence>
<accession>A0ABR4ISY7</accession>
<evidence type="ECO:0000313" key="2">
    <source>
        <dbReference type="EMBL" id="KAL2830702.1"/>
    </source>
</evidence>
<dbReference type="PANTHER" id="PTHR40422:SF1">
    <property type="entry name" value="TRANSLATION MACHINERY-ASSOCIATED PROTEIN 17"/>
    <property type="match status" value="1"/>
</dbReference>
<evidence type="ECO:0000313" key="3">
    <source>
        <dbReference type="Proteomes" id="UP001610446"/>
    </source>
</evidence>
<gene>
    <name evidence="2" type="ORF">BJY01DRAFT_240311</name>
</gene>
<comment type="caution">
    <text evidence="2">The sequence shown here is derived from an EMBL/GenBank/DDBJ whole genome shotgun (WGS) entry which is preliminary data.</text>
</comment>
<feature type="compositionally biased region" description="Acidic residues" evidence="1">
    <location>
        <begin position="150"/>
        <end position="162"/>
    </location>
</feature>